<reference evidence="2" key="1">
    <citation type="submission" date="2016-10" db="EMBL/GenBank/DDBJ databases">
        <authorList>
            <person name="Varghese N."/>
            <person name="Submissions S."/>
        </authorList>
    </citation>
    <scope>NUCLEOTIDE SEQUENCE [LARGE SCALE GENOMIC DNA]</scope>
    <source>
        <strain evidence="2">DSM 21620</strain>
    </source>
</reference>
<dbReference type="EMBL" id="FMZB01000009">
    <property type="protein sequence ID" value="SDD34863.1"/>
    <property type="molecule type" value="Genomic_DNA"/>
</dbReference>
<dbReference type="AlphaFoldDB" id="A0A1G6U0M4"/>
<dbReference type="Proteomes" id="UP000198666">
    <property type="component" value="Unassembled WGS sequence"/>
</dbReference>
<dbReference type="STRING" id="361279.SAMN05421663_109125"/>
<name>A0A1G6U0M4_9BACI</name>
<proteinExistence type="predicted"/>
<gene>
    <name evidence="1" type="ORF">SAMN05421663_109125</name>
</gene>
<keyword evidence="2" id="KW-1185">Reference proteome</keyword>
<accession>A0A1G6U0M4</accession>
<protein>
    <submittedName>
        <fullName evidence="1">Uncharacterized protein</fullName>
    </submittedName>
</protein>
<evidence type="ECO:0000313" key="1">
    <source>
        <dbReference type="EMBL" id="SDD34863.1"/>
    </source>
</evidence>
<evidence type="ECO:0000313" key="2">
    <source>
        <dbReference type="Proteomes" id="UP000198666"/>
    </source>
</evidence>
<sequence>MEADFADPIWCARCKENLDLDELPVTDTLKQHIEKWAEGYGKWIDWEQDKLELDAVKKEDVFNREGRLLYASLQQELPDFTVIFKPSRLCSLYK</sequence>
<organism evidence="1 2">
    <name type="scientific">Terribacillus halophilus</name>
    <dbReference type="NCBI Taxonomy" id="361279"/>
    <lineage>
        <taxon>Bacteria</taxon>
        <taxon>Bacillati</taxon>
        <taxon>Bacillota</taxon>
        <taxon>Bacilli</taxon>
        <taxon>Bacillales</taxon>
        <taxon>Bacillaceae</taxon>
        <taxon>Terribacillus</taxon>
    </lineage>
</organism>